<feature type="domain" description="Alpha/beta hydrolase fold-3" evidence="4">
    <location>
        <begin position="45"/>
        <end position="243"/>
    </location>
</feature>
<dbReference type="PANTHER" id="PTHR48081">
    <property type="entry name" value="AB HYDROLASE SUPERFAMILY PROTEIN C4A8.06C"/>
    <property type="match status" value="1"/>
</dbReference>
<dbReference type="PANTHER" id="PTHR48081:SF30">
    <property type="entry name" value="ACETYL-HYDROLASE LIPR-RELATED"/>
    <property type="match status" value="1"/>
</dbReference>
<dbReference type="Pfam" id="PF07859">
    <property type="entry name" value="Abhydrolase_3"/>
    <property type="match status" value="1"/>
</dbReference>
<dbReference type="Proteomes" id="UP001201873">
    <property type="component" value="Unassembled WGS sequence"/>
</dbReference>
<comment type="caution">
    <text evidence="5">The sequence shown here is derived from an EMBL/GenBank/DDBJ whole genome shotgun (WGS) entry which is preliminary data.</text>
</comment>
<accession>A0ABT0K100</accession>
<dbReference type="GO" id="GO:0016787">
    <property type="term" value="F:hydrolase activity"/>
    <property type="evidence" value="ECO:0007669"/>
    <property type="project" value="UniProtKB-KW"/>
</dbReference>
<keyword evidence="6" id="KW-1185">Reference proteome</keyword>
<gene>
    <name evidence="5" type="ORF">MXD59_15370</name>
</gene>
<protein>
    <submittedName>
        <fullName evidence="5">Alpha/beta hydrolase</fullName>
    </submittedName>
</protein>
<dbReference type="EMBL" id="JALKFT010000014">
    <property type="protein sequence ID" value="MCK9877137.1"/>
    <property type="molecule type" value="Genomic_DNA"/>
</dbReference>
<evidence type="ECO:0000256" key="2">
    <source>
        <dbReference type="ARBA" id="ARBA00022801"/>
    </source>
</evidence>
<reference evidence="5 6" key="1">
    <citation type="submission" date="2022-04" db="EMBL/GenBank/DDBJ databases">
        <title>Genome diversity in the genus Frankia.</title>
        <authorList>
            <person name="Carlos-Shanley C."/>
            <person name="Hahn D."/>
        </authorList>
    </citation>
    <scope>NUCLEOTIDE SEQUENCE [LARGE SCALE GENOMIC DNA]</scope>
    <source>
        <strain evidence="5 6">Ag45/Mut15</strain>
    </source>
</reference>
<keyword evidence="2 5" id="KW-0378">Hydrolase</keyword>
<evidence type="ECO:0000259" key="4">
    <source>
        <dbReference type="Pfam" id="PF07859"/>
    </source>
</evidence>
<dbReference type="InterPro" id="IPR050300">
    <property type="entry name" value="GDXG_lipolytic_enzyme"/>
</dbReference>
<organism evidence="5 6">
    <name type="scientific">Frankia umida</name>
    <dbReference type="NCBI Taxonomy" id="573489"/>
    <lineage>
        <taxon>Bacteria</taxon>
        <taxon>Bacillati</taxon>
        <taxon>Actinomycetota</taxon>
        <taxon>Actinomycetes</taxon>
        <taxon>Frankiales</taxon>
        <taxon>Frankiaceae</taxon>
        <taxon>Frankia</taxon>
    </lineage>
</organism>
<proteinExistence type="inferred from homology"/>
<dbReference type="SUPFAM" id="SSF53474">
    <property type="entry name" value="alpha/beta-Hydrolases"/>
    <property type="match status" value="1"/>
</dbReference>
<name>A0ABT0K100_9ACTN</name>
<dbReference type="InterPro" id="IPR029058">
    <property type="entry name" value="AB_hydrolase_fold"/>
</dbReference>
<evidence type="ECO:0000256" key="1">
    <source>
        <dbReference type="ARBA" id="ARBA00010515"/>
    </source>
</evidence>
<sequence>MLAARRATIAALEPPAPTPEIRVLQADWSGVRCVVCTPPEPRDVLLYLHGGGYRLGRAAEFTPFAARLAAATRAEVVVVDYRLAPEYPYPAALHDTASVYTRLVAASKRPPILVGDSAGGGLAAALTIATGRAGTAPPRGLVLISAWLDLHCTAPSYRSRAAHDRMFSLASAREAADQYLQGHHPDDPLASPVLGDVTGFPPTLLFASSDEVLLDDTIRMASALAQARVPVATRIMPGLPHTWPNVLPDHPDTTAALRTIAHFVDGSSPPDARPHATPTPPLSP</sequence>
<feature type="region of interest" description="Disordered" evidence="3">
    <location>
        <begin position="264"/>
        <end position="284"/>
    </location>
</feature>
<evidence type="ECO:0000313" key="6">
    <source>
        <dbReference type="Proteomes" id="UP001201873"/>
    </source>
</evidence>
<dbReference type="InterPro" id="IPR013094">
    <property type="entry name" value="AB_hydrolase_3"/>
</dbReference>
<dbReference type="Gene3D" id="3.40.50.1820">
    <property type="entry name" value="alpha/beta hydrolase"/>
    <property type="match status" value="1"/>
</dbReference>
<evidence type="ECO:0000256" key="3">
    <source>
        <dbReference type="SAM" id="MobiDB-lite"/>
    </source>
</evidence>
<comment type="similarity">
    <text evidence="1">Belongs to the 'GDXG' lipolytic enzyme family.</text>
</comment>
<evidence type="ECO:0000313" key="5">
    <source>
        <dbReference type="EMBL" id="MCK9877137.1"/>
    </source>
</evidence>
<dbReference type="RefSeq" id="WP_248825421.1">
    <property type="nucleotide sequence ID" value="NZ_JALKFT010000014.1"/>
</dbReference>